<dbReference type="Pfam" id="PF00126">
    <property type="entry name" value="HTH_1"/>
    <property type="match status" value="1"/>
</dbReference>
<accession>A0A1V0BA66</accession>
<dbReference type="PANTHER" id="PTHR30537">
    <property type="entry name" value="HTH-TYPE TRANSCRIPTIONAL REGULATOR"/>
    <property type="match status" value="1"/>
</dbReference>
<dbReference type="InterPro" id="IPR036388">
    <property type="entry name" value="WH-like_DNA-bd_sf"/>
</dbReference>
<comment type="similarity">
    <text evidence="1">Belongs to the LysR transcriptional regulatory family.</text>
</comment>
<dbReference type="Pfam" id="PF03466">
    <property type="entry name" value="LysR_substrate"/>
    <property type="match status" value="1"/>
</dbReference>
<dbReference type="PROSITE" id="PS50931">
    <property type="entry name" value="HTH_LYSR"/>
    <property type="match status" value="1"/>
</dbReference>
<gene>
    <name evidence="6" type="ORF">BVH74_14130</name>
</gene>
<evidence type="ECO:0000313" key="6">
    <source>
        <dbReference type="EMBL" id="AQZ96833.1"/>
    </source>
</evidence>
<dbReference type="GO" id="GO:0003700">
    <property type="term" value="F:DNA-binding transcription factor activity"/>
    <property type="evidence" value="ECO:0007669"/>
    <property type="project" value="InterPro"/>
</dbReference>
<dbReference type="PANTHER" id="PTHR30537:SF66">
    <property type="entry name" value="IRON-REGULATED VIRULENCE REGULATORY PROTEIN IRGB"/>
    <property type="match status" value="1"/>
</dbReference>
<dbReference type="EMBL" id="CP020100">
    <property type="protein sequence ID" value="AQZ96833.1"/>
    <property type="molecule type" value="Genomic_DNA"/>
</dbReference>
<dbReference type="InterPro" id="IPR005119">
    <property type="entry name" value="LysR_subst-bd"/>
</dbReference>
<dbReference type="GO" id="GO:0006351">
    <property type="term" value="P:DNA-templated transcription"/>
    <property type="evidence" value="ECO:0007669"/>
    <property type="project" value="TreeGrafter"/>
</dbReference>
<name>A0A1V0BA66_9GAMM</name>
<dbReference type="InterPro" id="IPR000847">
    <property type="entry name" value="LysR_HTH_N"/>
</dbReference>
<dbReference type="InterPro" id="IPR058163">
    <property type="entry name" value="LysR-type_TF_proteobact-type"/>
</dbReference>
<dbReference type="FunFam" id="1.10.10.10:FF:000001">
    <property type="entry name" value="LysR family transcriptional regulator"/>
    <property type="match status" value="1"/>
</dbReference>
<dbReference type="STRING" id="1931241.BVH74_14130"/>
<sequence length="301" mass="33509">MHDFNELSVFVAVVEQGGLTPVSTALGLPKSTLSRRISQLENRVGQRLLLRQSNRMLATEAGKLFYNYCRQMLDLGEQSQQALDDLKEEVSGELVLRIHNAFERGWLPPVIHSFIEEHPGIRIQVSSSLRPPSQEDAGQGDLWLWLGPEASNGLRSEPLGRWTTGLYASPAYVQANGAPEHPRQLNLHRWVDVLGGGAESVRLLHGQKGPYLFKPTPSRLKADTVVLQADALVRGQGIGILPNWYAERYEAAHPGSFVRCLDGWAPEALPVNLMYSFGRAPRKVGALIDWLRQAAPEAWRQ</sequence>
<reference evidence="6 7" key="1">
    <citation type="submission" date="2017-03" db="EMBL/GenBank/DDBJ databases">
        <title>Complete genome sequence of the novel DNRA strain Pseudomonas sp. S-6-2 isolated from Chinese polluted river sediment. Journal of Biotechnology.</title>
        <authorList>
            <person name="Li J."/>
            <person name="Xiang F."/>
            <person name="Wang L."/>
            <person name="Xi L."/>
            <person name="Liu J."/>
        </authorList>
    </citation>
    <scope>NUCLEOTIDE SEQUENCE [LARGE SCALE GENOMIC DNA]</scope>
    <source>
        <strain evidence="6 7">S-6-2</strain>
    </source>
</reference>
<evidence type="ECO:0000256" key="2">
    <source>
        <dbReference type="ARBA" id="ARBA00023015"/>
    </source>
</evidence>
<dbReference type="KEGG" id="ppha:BVH74_14130"/>
<keyword evidence="4" id="KW-0804">Transcription</keyword>
<evidence type="ECO:0000256" key="1">
    <source>
        <dbReference type="ARBA" id="ARBA00009437"/>
    </source>
</evidence>
<dbReference type="InterPro" id="IPR036390">
    <property type="entry name" value="WH_DNA-bd_sf"/>
</dbReference>
<dbReference type="SUPFAM" id="SSF53850">
    <property type="entry name" value="Periplasmic binding protein-like II"/>
    <property type="match status" value="1"/>
</dbReference>
<evidence type="ECO:0000256" key="4">
    <source>
        <dbReference type="ARBA" id="ARBA00023163"/>
    </source>
</evidence>
<feature type="domain" description="HTH lysR-type" evidence="5">
    <location>
        <begin position="1"/>
        <end position="59"/>
    </location>
</feature>
<dbReference type="AlphaFoldDB" id="A0A1V0BA66"/>
<keyword evidence="3" id="KW-0238">DNA-binding</keyword>
<dbReference type="GO" id="GO:0043565">
    <property type="term" value="F:sequence-specific DNA binding"/>
    <property type="evidence" value="ECO:0007669"/>
    <property type="project" value="TreeGrafter"/>
</dbReference>
<dbReference type="Proteomes" id="UP000243488">
    <property type="component" value="Chromosome"/>
</dbReference>
<dbReference type="SUPFAM" id="SSF46785">
    <property type="entry name" value="Winged helix' DNA-binding domain"/>
    <property type="match status" value="1"/>
</dbReference>
<protein>
    <recommendedName>
        <fullName evidence="5">HTH lysR-type domain-containing protein</fullName>
    </recommendedName>
</protein>
<keyword evidence="2" id="KW-0805">Transcription regulation</keyword>
<keyword evidence="7" id="KW-1185">Reference proteome</keyword>
<evidence type="ECO:0000313" key="7">
    <source>
        <dbReference type="Proteomes" id="UP000243488"/>
    </source>
</evidence>
<evidence type="ECO:0000256" key="3">
    <source>
        <dbReference type="ARBA" id="ARBA00023125"/>
    </source>
</evidence>
<evidence type="ECO:0000259" key="5">
    <source>
        <dbReference type="PROSITE" id="PS50931"/>
    </source>
</evidence>
<dbReference type="Gene3D" id="1.10.10.10">
    <property type="entry name" value="Winged helix-like DNA-binding domain superfamily/Winged helix DNA-binding domain"/>
    <property type="match status" value="1"/>
</dbReference>
<dbReference type="Gene3D" id="3.40.190.290">
    <property type="match status" value="1"/>
</dbReference>
<proteinExistence type="inferred from homology"/>
<organism evidence="6 7">
    <name type="scientific">Halopseudomonas phragmitis</name>
    <dbReference type="NCBI Taxonomy" id="1931241"/>
    <lineage>
        <taxon>Bacteria</taxon>
        <taxon>Pseudomonadati</taxon>
        <taxon>Pseudomonadota</taxon>
        <taxon>Gammaproteobacteria</taxon>
        <taxon>Pseudomonadales</taxon>
        <taxon>Pseudomonadaceae</taxon>
        <taxon>Halopseudomonas</taxon>
    </lineage>
</organism>